<dbReference type="PANTHER" id="PTHR33308:SF9">
    <property type="entry name" value="PEPTIDOGLYCAN HYDROLASE FLGJ"/>
    <property type="match status" value="1"/>
</dbReference>
<proteinExistence type="inferred from homology"/>
<dbReference type="InterPro" id="IPR051056">
    <property type="entry name" value="Glycosyl_Hydrolase_73"/>
</dbReference>
<evidence type="ECO:0000259" key="3">
    <source>
        <dbReference type="SMART" id="SM00047"/>
    </source>
</evidence>
<reference evidence="4 7" key="2">
    <citation type="submission" date="2019-02" db="EMBL/GenBank/DDBJ databases">
        <title>Novel genomic isolates of S. pyogenes and S. dysgalactiae subsp. equisimilis associated to necrotising fasciitis (NSTI).</title>
        <authorList>
            <person name="Barrantes I."/>
        </authorList>
    </citation>
    <scope>NUCLEOTIDE SEQUENCE [LARGE SCALE GENOMIC DNA]</scope>
    <source>
        <strain evidence="4 7">SPY2028</strain>
    </source>
</reference>
<evidence type="ECO:0000313" key="4">
    <source>
        <dbReference type="EMBL" id="TYL01143.1"/>
    </source>
</evidence>
<dbReference type="InterPro" id="IPR002901">
    <property type="entry name" value="MGlyc_endo_b_GlcNAc-like_dom"/>
</dbReference>
<sequence length="199" mass="22884">MKVKKRRRRAKSSVNRLVLGLVLLNLIVSMWTLKLGNQRLAPYADHETLTFVRKISHAAQSVAQKKQLYSSVMMAQAILESNNGKSQLSQKPYYNFFGIKGSYKERSVIFPTLEDDGQGNLYQIDAAFRSYGSLTACFLDYARVLNDPLYDKTHKKFWSHYQDATATLTGTYATDTTYHTKLNELIEWYQLTNFDGLMK</sequence>
<evidence type="ECO:0000256" key="1">
    <source>
        <dbReference type="ARBA" id="ARBA00010266"/>
    </source>
</evidence>
<dbReference type="Gene3D" id="4.10.80.30">
    <property type="entry name" value="DNA polymerase, domain 6"/>
    <property type="match status" value="1"/>
</dbReference>
<dbReference type="Proteomes" id="UP000274496">
    <property type="component" value="Chromosome"/>
</dbReference>
<comment type="similarity">
    <text evidence="1">Belongs to the glycosyl hydrolase 73 family.</text>
</comment>
<dbReference type="PANTHER" id="PTHR33308">
    <property type="entry name" value="PEPTIDOGLYCAN HYDROLASE FLGJ"/>
    <property type="match status" value="1"/>
</dbReference>
<evidence type="ECO:0000256" key="2">
    <source>
        <dbReference type="ARBA" id="ARBA00022801"/>
    </source>
</evidence>
<dbReference type="EMBL" id="SJLL01000001">
    <property type="protein sequence ID" value="TYL01143.1"/>
    <property type="molecule type" value="Genomic_DNA"/>
</dbReference>
<evidence type="ECO:0000313" key="7">
    <source>
        <dbReference type="Proteomes" id="UP000324058"/>
    </source>
</evidence>
<evidence type="ECO:0000313" key="6">
    <source>
        <dbReference type="Proteomes" id="UP000274496"/>
    </source>
</evidence>
<dbReference type="Proteomes" id="UP000324058">
    <property type="component" value="Unassembled WGS sequence"/>
</dbReference>
<name>A0A4U7HY83_STRPY</name>
<dbReference type="Gene3D" id="1.10.530.10">
    <property type="match status" value="1"/>
</dbReference>
<evidence type="ECO:0000313" key="5">
    <source>
        <dbReference type="EMBL" id="VDC38971.1"/>
    </source>
</evidence>
<dbReference type="AlphaFoldDB" id="A0A4U7HY83"/>
<protein>
    <submittedName>
        <fullName evidence="4">N-acetylmuramidase</fullName>
    </submittedName>
</protein>
<dbReference type="OrthoDB" id="2155627at2"/>
<dbReference type="EMBL" id="LR031521">
    <property type="protein sequence ID" value="VDC38971.1"/>
    <property type="molecule type" value="Genomic_DNA"/>
</dbReference>
<dbReference type="GeneID" id="69901034"/>
<dbReference type="RefSeq" id="WP_010922159.1">
    <property type="nucleotide sequence ID" value="NZ_AP014596.1"/>
</dbReference>
<reference evidence="5 6" key="1">
    <citation type="submission" date="2018-10" db="EMBL/GenBank/DDBJ databases">
        <authorList>
            <person name="Rosinski-Chupin I."/>
        </authorList>
    </citation>
    <scope>NUCLEOTIDE SEQUENCE [LARGE SCALE GENOMIC DNA]</scope>
    <source>
        <strain evidence="5 6">S119</strain>
    </source>
</reference>
<dbReference type="Pfam" id="PF01832">
    <property type="entry name" value="Glucosaminidase"/>
    <property type="match status" value="1"/>
</dbReference>
<dbReference type="GO" id="GO:0004040">
    <property type="term" value="F:amidase activity"/>
    <property type="evidence" value="ECO:0007669"/>
    <property type="project" value="InterPro"/>
</dbReference>
<dbReference type="STRING" id="1314.SD89_03370"/>
<keyword evidence="2" id="KW-0378">Hydrolase</keyword>
<dbReference type="OMA" id="GIHTSYQ"/>
<feature type="domain" description="Mannosyl-glycoprotein endo-beta-N-acetylglucosamidase-like" evidence="3">
    <location>
        <begin position="38"/>
        <end position="195"/>
    </location>
</feature>
<gene>
    <name evidence="4" type="ORF">E0F66_00780</name>
    <name evidence="5" type="ORF">SP119_0683</name>
</gene>
<dbReference type="SMART" id="SM00047">
    <property type="entry name" value="LYZ2"/>
    <property type="match status" value="1"/>
</dbReference>
<accession>A0A4U7HY83</accession>
<organism evidence="4 7">
    <name type="scientific">Streptococcus pyogenes</name>
    <dbReference type="NCBI Taxonomy" id="1314"/>
    <lineage>
        <taxon>Bacteria</taxon>
        <taxon>Bacillati</taxon>
        <taxon>Bacillota</taxon>
        <taxon>Bacilli</taxon>
        <taxon>Lactobacillales</taxon>
        <taxon>Streptococcaceae</taxon>
        <taxon>Streptococcus</taxon>
    </lineage>
</organism>